<protein>
    <submittedName>
        <fullName evidence="1">Uncharacterized protein</fullName>
    </submittedName>
</protein>
<dbReference type="EMBL" id="AMCI01005756">
    <property type="protein sequence ID" value="EJW95522.1"/>
    <property type="molecule type" value="Genomic_DNA"/>
</dbReference>
<comment type="caution">
    <text evidence="1">The sequence shown here is derived from an EMBL/GenBank/DDBJ whole genome shotgun (WGS) entry which is preliminary data.</text>
</comment>
<reference evidence="1" key="1">
    <citation type="journal article" date="2012" name="PLoS ONE">
        <title>Gene sets for utilization of primary and secondary nutrition supplies in the distal gut of endangered iberian lynx.</title>
        <authorList>
            <person name="Alcaide M."/>
            <person name="Messina E."/>
            <person name="Richter M."/>
            <person name="Bargiela R."/>
            <person name="Peplies J."/>
            <person name="Huws S.A."/>
            <person name="Newbold C.J."/>
            <person name="Golyshin P.N."/>
            <person name="Simon M.A."/>
            <person name="Lopez G."/>
            <person name="Yakimov M.M."/>
            <person name="Ferrer M."/>
        </authorList>
    </citation>
    <scope>NUCLEOTIDE SEQUENCE</scope>
</reference>
<dbReference type="AlphaFoldDB" id="J9G129"/>
<sequence length="56" mass="6849">MESGTISFFFIEYFFYKSIPFQFHRNFLRKILTNRTNLQTFYPGLRTKSGTAWRWG</sequence>
<name>J9G129_9ZZZZ</name>
<proteinExistence type="predicted"/>
<accession>J9G129</accession>
<evidence type="ECO:0000313" key="1">
    <source>
        <dbReference type="EMBL" id="EJW95522.1"/>
    </source>
</evidence>
<organism evidence="1">
    <name type="scientific">gut metagenome</name>
    <dbReference type="NCBI Taxonomy" id="749906"/>
    <lineage>
        <taxon>unclassified sequences</taxon>
        <taxon>metagenomes</taxon>
        <taxon>organismal metagenomes</taxon>
    </lineage>
</organism>
<gene>
    <name evidence="1" type="ORF">EVA_16373</name>
</gene>